<proteinExistence type="inferred from homology"/>
<keyword evidence="5 7" id="KW-1133">Transmembrane helix</keyword>
<evidence type="ECO:0000256" key="5">
    <source>
        <dbReference type="ARBA" id="ARBA00022989"/>
    </source>
</evidence>
<dbReference type="Gene3D" id="3.30.70.100">
    <property type="match status" value="1"/>
</dbReference>
<dbReference type="InterPro" id="IPR049142">
    <property type="entry name" value="MS_channel_1st"/>
</dbReference>
<organism evidence="11 12">
    <name type="scientific">Geodermatophilus normandii</name>
    <dbReference type="NCBI Taxonomy" id="1137989"/>
    <lineage>
        <taxon>Bacteria</taxon>
        <taxon>Bacillati</taxon>
        <taxon>Actinomycetota</taxon>
        <taxon>Actinomycetes</taxon>
        <taxon>Geodermatophilales</taxon>
        <taxon>Geodermatophilaceae</taxon>
        <taxon>Geodermatophilus</taxon>
    </lineage>
</organism>
<dbReference type="Pfam" id="PF21088">
    <property type="entry name" value="MS_channel_1st"/>
    <property type="match status" value="1"/>
</dbReference>
<evidence type="ECO:0000256" key="1">
    <source>
        <dbReference type="ARBA" id="ARBA00004651"/>
    </source>
</evidence>
<dbReference type="InterPro" id="IPR010920">
    <property type="entry name" value="LSM_dom_sf"/>
</dbReference>
<evidence type="ECO:0000256" key="2">
    <source>
        <dbReference type="ARBA" id="ARBA00008017"/>
    </source>
</evidence>
<dbReference type="InterPro" id="IPR011066">
    <property type="entry name" value="MscS_channel_C_sf"/>
</dbReference>
<dbReference type="GO" id="GO:0008381">
    <property type="term" value="F:mechanosensitive monoatomic ion channel activity"/>
    <property type="evidence" value="ECO:0007669"/>
    <property type="project" value="InterPro"/>
</dbReference>
<feature type="transmembrane region" description="Helical" evidence="7">
    <location>
        <begin position="122"/>
        <end position="142"/>
    </location>
</feature>
<dbReference type="Pfam" id="PF21082">
    <property type="entry name" value="MS_channel_3rd"/>
    <property type="match status" value="1"/>
</dbReference>
<dbReference type="SUPFAM" id="SSF82689">
    <property type="entry name" value="Mechanosensitive channel protein MscS (YggB), C-terminal domain"/>
    <property type="match status" value="1"/>
</dbReference>
<keyword evidence="6 7" id="KW-0472">Membrane</keyword>
<dbReference type="SUPFAM" id="SSF82861">
    <property type="entry name" value="Mechanosensitive channel protein MscS (YggB), transmembrane region"/>
    <property type="match status" value="1"/>
</dbReference>
<keyword evidence="12" id="KW-1185">Reference proteome</keyword>
<dbReference type="InterPro" id="IPR023408">
    <property type="entry name" value="MscS_beta-dom_sf"/>
</dbReference>
<feature type="transmembrane region" description="Helical" evidence="7">
    <location>
        <begin position="55"/>
        <end position="71"/>
    </location>
</feature>
<evidence type="ECO:0000313" key="11">
    <source>
        <dbReference type="EMBL" id="PWW25230.1"/>
    </source>
</evidence>
<comment type="similarity">
    <text evidence="2">Belongs to the MscS (TC 1.A.23) family.</text>
</comment>
<feature type="domain" description="Mechanosensitive ion channel MscS C-terminal" evidence="9">
    <location>
        <begin position="238"/>
        <end position="325"/>
    </location>
</feature>
<reference evidence="12" key="1">
    <citation type="submission" date="2018-05" db="EMBL/GenBank/DDBJ databases">
        <authorList>
            <person name="Klenk H.-P."/>
            <person name="Huntemann M."/>
            <person name="Clum A."/>
            <person name="Pillay M."/>
            <person name="Palaniappan K."/>
            <person name="Varghese N."/>
            <person name="Mikhailova N."/>
            <person name="Stamatis D."/>
            <person name="Reddy T."/>
            <person name="Daum C."/>
            <person name="Shapiro N."/>
            <person name="Ivanova N."/>
            <person name="Kyrpides N."/>
            <person name="Woyke T."/>
        </authorList>
    </citation>
    <scope>NUCLEOTIDE SEQUENCE [LARGE SCALE GENOMIC DNA]</scope>
    <source>
        <strain evidence="12">DSM 45417</strain>
    </source>
</reference>
<evidence type="ECO:0000256" key="6">
    <source>
        <dbReference type="ARBA" id="ARBA00023136"/>
    </source>
</evidence>
<dbReference type="Pfam" id="PF00924">
    <property type="entry name" value="MS_channel_2nd"/>
    <property type="match status" value="1"/>
</dbReference>
<evidence type="ECO:0000259" key="9">
    <source>
        <dbReference type="Pfam" id="PF21082"/>
    </source>
</evidence>
<sequence>MTAPPSVVTAAADTGLGGAAPACLSDPTTLCAKVYELSGVGWLATNAEALIEKPAKILLVVVVAFVVRLLLHRAIRRLTDRTATGSMPTILRPWRNRARAADPDGVETIAQRRTQRAEAIGSVLRSIASFVVMGIAVVLVLGELGVNLAPIIASAGVVGVALGFGAQNLVKDFIAGIGIILEDQYGVGDVVDLGEASGTVEAVGLRITRLRDVNGVVWYARNGEILRVGNKSQGYAQVVIDMPVAHDTDLERCRRVMQEVADALYAEEDWAGVLLAEPESLGVELITAEGVAMRVQVRTTNADQWRVGRELRMRLKERFAVEGIRTPPPLVGAVSGAAVNGAAANGATANGAR</sequence>
<evidence type="ECO:0000256" key="3">
    <source>
        <dbReference type="ARBA" id="ARBA00022475"/>
    </source>
</evidence>
<dbReference type="InterPro" id="IPR011014">
    <property type="entry name" value="MscS_channel_TM-2"/>
</dbReference>
<evidence type="ECO:0000256" key="7">
    <source>
        <dbReference type="SAM" id="Phobius"/>
    </source>
</evidence>
<dbReference type="FunFam" id="2.30.30.60:FF:000001">
    <property type="entry name" value="MscS Mechanosensitive ion channel"/>
    <property type="match status" value="1"/>
</dbReference>
<evidence type="ECO:0000259" key="8">
    <source>
        <dbReference type="Pfam" id="PF00924"/>
    </source>
</evidence>
<keyword evidence="3" id="KW-1003">Cell membrane</keyword>
<dbReference type="FunFam" id="1.10.287.1260:FF:000005">
    <property type="entry name" value="Mechanosensitive ion channel family protein"/>
    <property type="match status" value="1"/>
</dbReference>
<comment type="subcellular location">
    <subcellularLocation>
        <location evidence="1">Cell membrane</location>
        <topology evidence="1">Multi-pass membrane protein</topology>
    </subcellularLocation>
</comment>
<dbReference type="Gene3D" id="1.10.287.1260">
    <property type="match status" value="1"/>
</dbReference>
<evidence type="ECO:0000259" key="10">
    <source>
        <dbReference type="Pfam" id="PF21088"/>
    </source>
</evidence>
<dbReference type="Gene3D" id="2.30.30.60">
    <property type="match status" value="1"/>
</dbReference>
<protein>
    <submittedName>
        <fullName evidence="11">Small conductance mechanosensitive channel</fullName>
    </submittedName>
</protein>
<feature type="domain" description="Mechanosensitive ion channel transmembrane helices 2/3" evidence="10">
    <location>
        <begin position="127"/>
        <end position="167"/>
    </location>
</feature>
<dbReference type="EMBL" id="QGTX01000001">
    <property type="protein sequence ID" value="PWW25230.1"/>
    <property type="molecule type" value="Genomic_DNA"/>
</dbReference>
<accession>A0A317QU00</accession>
<dbReference type="InterPro" id="IPR006685">
    <property type="entry name" value="MscS_channel_2nd"/>
</dbReference>
<evidence type="ECO:0000313" key="12">
    <source>
        <dbReference type="Proteomes" id="UP000246661"/>
    </source>
</evidence>
<feature type="transmembrane region" description="Helical" evidence="7">
    <location>
        <begin position="148"/>
        <end position="166"/>
    </location>
</feature>
<dbReference type="PANTHER" id="PTHR30460">
    <property type="entry name" value="MODERATE CONDUCTANCE MECHANOSENSITIVE CHANNEL YBIO"/>
    <property type="match status" value="1"/>
</dbReference>
<dbReference type="InterPro" id="IPR049278">
    <property type="entry name" value="MS_channel_C"/>
</dbReference>
<evidence type="ECO:0000256" key="4">
    <source>
        <dbReference type="ARBA" id="ARBA00022692"/>
    </source>
</evidence>
<dbReference type="GO" id="GO:0005886">
    <property type="term" value="C:plasma membrane"/>
    <property type="evidence" value="ECO:0007669"/>
    <property type="project" value="UniProtKB-SubCell"/>
</dbReference>
<dbReference type="OrthoDB" id="4638917at2"/>
<comment type="caution">
    <text evidence="11">The sequence shown here is derived from an EMBL/GenBank/DDBJ whole genome shotgun (WGS) entry which is preliminary data.</text>
</comment>
<dbReference type="Proteomes" id="UP000246661">
    <property type="component" value="Unassembled WGS sequence"/>
</dbReference>
<keyword evidence="4 7" id="KW-0812">Transmembrane</keyword>
<dbReference type="PANTHER" id="PTHR30460:SF0">
    <property type="entry name" value="MODERATE CONDUCTANCE MECHANOSENSITIVE CHANNEL YBIO"/>
    <property type="match status" value="1"/>
</dbReference>
<feature type="domain" description="Mechanosensitive ion channel MscS" evidence="8">
    <location>
        <begin position="168"/>
        <end position="227"/>
    </location>
</feature>
<name>A0A317QU00_9ACTN</name>
<dbReference type="AlphaFoldDB" id="A0A317QU00"/>
<gene>
    <name evidence="11" type="ORF">JD79_04428</name>
</gene>
<dbReference type="SUPFAM" id="SSF50182">
    <property type="entry name" value="Sm-like ribonucleoproteins"/>
    <property type="match status" value="1"/>
</dbReference>
<dbReference type="InterPro" id="IPR045276">
    <property type="entry name" value="YbiO_bact"/>
</dbReference>